<feature type="region of interest" description="Disordered" evidence="2">
    <location>
        <begin position="273"/>
        <end position="294"/>
    </location>
</feature>
<reference evidence="4" key="1">
    <citation type="submission" date="2025-08" db="UniProtKB">
        <authorList>
            <consortium name="RefSeq"/>
        </authorList>
    </citation>
    <scope>IDENTIFICATION</scope>
</reference>
<protein>
    <submittedName>
        <fullName evidence="4">Uncharacterized protein LOC107110555</fullName>
    </submittedName>
</protein>
<keyword evidence="1" id="KW-0175">Coiled coil</keyword>
<evidence type="ECO:0000256" key="1">
    <source>
        <dbReference type="SAM" id="Coils"/>
    </source>
</evidence>
<feature type="coiled-coil region" evidence="1">
    <location>
        <begin position="175"/>
        <end position="216"/>
    </location>
</feature>
<keyword evidence="3" id="KW-1185">Reference proteome</keyword>
<gene>
    <name evidence="4" type="primary">LOC107110555</name>
</gene>
<evidence type="ECO:0000256" key="2">
    <source>
        <dbReference type="SAM" id="MobiDB-lite"/>
    </source>
</evidence>
<organism evidence="3 4">
    <name type="scientific">Gekko japonicus</name>
    <name type="common">Schlegel's Japanese gecko</name>
    <dbReference type="NCBI Taxonomy" id="146911"/>
    <lineage>
        <taxon>Eukaryota</taxon>
        <taxon>Metazoa</taxon>
        <taxon>Chordata</taxon>
        <taxon>Craniata</taxon>
        <taxon>Vertebrata</taxon>
        <taxon>Euteleostomi</taxon>
        <taxon>Lepidosauria</taxon>
        <taxon>Squamata</taxon>
        <taxon>Bifurcata</taxon>
        <taxon>Gekkota</taxon>
        <taxon>Gekkonidae</taxon>
        <taxon>Gekkoninae</taxon>
        <taxon>Gekko</taxon>
    </lineage>
</organism>
<dbReference type="Proteomes" id="UP000694871">
    <property type="component" value="Unplaced"/>
</dbReference>
<dbReference type="GeneID" id="107110555"/>
<dbReference type="PANTHER" id="PTHR33488:SF2">
    <property type="entry name" value="EARLY ENDOSOME ANTIGEN 1-LIKE"/>
    <property type="match status" value="1"/>
</dbReference>
<feature type="compositionally biased region" description="Polar residues" evidence="2">
    <location>
        <begin position="276"/>
        <end position="294"/>
    </location>
</feature>
<name>A0ABM1JZF2_GEKJA</name>
<evidence type="ECO:0000313" key="4">
    <source>
        <dbReference type="RefSeq" id="XP_015266839.1"/>
    </source>
</evidence>
<dbReference type="RefSeq" id="XP_015266839.1">
    <property type="nucleotide sequence ID" value="XM_015411353.1"/>
</dbReference>
<proteinExistence type="predicted"/>
<evidence type="ECO:0000313" key="3">
    <source>
        <dbReference type="Proteomes" id="UP000694871"/>
    </source>
</evidence>
<accession>A0ABM1JZF2</accession>
<dbReference type="PANTHER" id="PTHR33488">
    <property type="entry name" value="ZGC:162509"/>
    <property type="match status" value="1"/>
</dbReference>
<sequence length="693" mass="78640">MASEDDKCQALVKAEMRVSKAQDVREETELIMKPYANWEEYLMPAPLSVAILGQLIFISAGQGDFSINKHPPPNGFKYISYPESFRACLCQVSNEGWHAFNEAHVNMDRIRLLTARIPGRMKLIVQTLFQEEEVVNAMLPGQLKSMKSIVTECTTLAKKVKDKYKNVISLIQELLEACLNAKTGYEKELEEVQTALKQAKIREETAKKNMKMAEEYHNKMKKQTEDSFDQYKKAMDEVPSGWEAIGMTIVESLGNALTGIVNGIANFVQGKFGGSTKESPSDTPDAPNSESQSPLSAMAICSLSSMMLKYASGLKEKVVEQDRINLENVYDKRTEQVKTNWVKKAFFDLKNNIDKEENCQPKQKALNICIDGVDICEQLEHIATAAETGKEEGGDIVKKIEALYQQAAAFDSYSKRILKAPSFTPKAPNMAKYQQESTGGSVGVRNAHLKVEQSREMYKATQEEYQKSFENFKKQNEELAEILCLMEECKVKEIDFESALKMLREGLNTMGKVKEQWEKMIQFFEMISNIIDTCLSKTIHDFLEFVSDAQQIKGYSSMSYVKDTVYNQVFSASNVSHLVHMIAETYTEVSDKYLMDRISSLGRLITLEPTDPEFNSERNALNQGCEEARQAIYNMVIEKKEEFDRNLEARMKTIDREIRAALPPISVAEEKMIEKAVQDGRKELTVLEEDQFV</sequence>